<accession>A0AAD9QM09</accession>
<feature type="transmembrane region" description="Helical" evidence="2">
    <location>
        <begin position="280"/>
        <end position="306"/>
    </location>
</feature>
<reference evidence="3" key="2">
    <citation type="journal article" date="2023" name="Science">
        <title>Genomic signatures of disease resistance in endangered staghorn corals.</title>
        <authorList>
            <person name="Vollmer S.V."/>
            <person name="Selwyn J.D."/>
            <person name="Despard B.A."/>
            <person name="Roesel C.L."/>
        </authorList>
    </citation>
    <scope>NUCLEOTIDE SEQUENCE</scope>
    <source>
        <strain evidence="3">K2</strain>
    </source>
</reference>
<dbReference type="AlphaFoldDB" id="A0AAD9QM09"/>
<dbReference type="Proteomes" id="UP001249851">
    <property type="component" value="Unassembled WGS sequence"/>
</dbReference>
<proteinExistence type="predicted"/>
<feature type="transmembrane region" description="Helical" evidence="2">
    <location>
        <begin position="327"/>
        <end position="348"/>
    </location>
</feature>
<feature type="compositionally biased region" description="Acidic residues" evidence="1">
    <location>
        <begin position="444"/>
        <end position="462"/>
    </location>
</feature>
<reference evidence="3" key="1">
    <citation type="journal article" date="2023" name="G3 (Bethesda)">
        <title>Whole genome assembly and annotation of the endangered Caribbean coral Acropora cervicornis.</title>
        <authorList>
            <person name="Selwyn J.D."/>
            <person name="Vollmer S.V."/>
        </authorList>
    </citation>
    <scope>NUCLEOTIDE SEQUENCE</scope>
    <source>
        <strain evidence="3">K2</strain>
    </source>
</reference>
<evidence type="ECO:0000256" key="2">
    <source>
        <dbReference type="SAM" id="Phobius"/>
    </source>
</evidence>
<name>A0AAD9QM09_ACRCE</name>
<evidence type="ECO:0000256" key="1">
    <source>
        <dbReference type="SAM" id="MobiDB-lite"/>
    </source>
</evidence>
<feature type="transmembrane region" description="Helical" evidence="2">
    <location>
        <begin position="172"/>
        <end position="195"/>
    </location>
</feature>
<feature type="compositionally biased region" description="Basic and acidic residues" evidence="1">
    <location>
        <begin position="425"/>
        <end position="442"/>
    </location>
</feature>
<dbReference type="EMBL" id="JARQWQ010000024">
    <property type="protein sequence ID" value="KAK2563775.1"/>
    <property type="molecule type" value="Genomic_DNA"/>
</dbReference>
<keyword evidence="4" id="KW-1185">Reference proteome</keyword>
<evidence type="ECO:0000313" key="3">
    <source>
        <dbReference type="EMBL" id="KAK2563775.1"/>
    </source>
</evidence>
<feature type="transmembrane region" description="Helical" evidence="2">
    <location>
        <begin position="386"/>
        <end position="407"/>
    </location>
</feature>
<evidence type="ECO:0000313" key="4">
    <source>
        <dbReference type="Proteomes" id="UP001249851"/>
    </source>
</evidence>
<keyword evidence="2" id="KW-1133">Transmembrane helix</keyword>
<dbReference type="PANTHER" id="PTHR11319">
    <property type="entry name" value="G PROTEIN-COUPLED RECEPTOR-RELATED"/>
    <property type="match status" value="1"/>
</dbReference>
<comment type="caution">
    <text evidence="3">The sequence shown here is derived from an EMBL/GenBank/DDBJ whole genome shotgun (WGS) entry which is preliminary data.</text>
</comment>
<gene>
    <name evidence="3" type="ORF">P5673_012777</name>
</gene>
<sequence>MPFMTLTAIGFAHGNWSYRLPCPTGTFVPPLKNFKPSTILESKCIPCPPGGFYSDGIAVVGQNCFPCNNGTYVPPERAPGKSVRHCIVCPTELNKRAYDAFAQNLKIENDSYWRNTSSYNGTLPKPYRCPRKKSCEGGLESKCAKGYTGPLCEVCEGNYYKRVLACQLCPSGIWVIVQLSLLGVAVLVLIIILIWSGRRRKSNDNTGKRPMVDILLARLKIVIGFYQVTSGIIEGFAYIKWPSSLAVIGDYTEVIQLNILSFVPLHCLFPSWKQNAVSKMYLMLGSNASMILFAVVSFWIRKLFLLRNVNKEQFSKRRIKLSTTKEFLYRSVFLFLFITYPSTCSAILRILPLACHKVCTERSCTQYLKVDYSITCEGDEYNFVKLFAFAASSYIVVLPGLVFLALWRRRRQHLSRLRKLRDVKQKEETNPVDPEFGKHGGTEDTCDDTDTEDTCDDDEGNEDNAREDEPNSESELLSGMSFLYENYNEDAWYWELVEVIRKLLLTCGIILIGRESRTYVGLASICSGLFVVAFAFRKPIRDDFEDKLQLTSLLVIFLNFAIGVILKIPK</sequence>
<organism evidence="3 4">
    <name type="scientific">Acropora cervicornis</name>
    <name type="common">Staghorn coral</name>
    <dbReference type="NCBI Taxonomy" id="6130"/>
    <lineage>
        <taxon>Eukaryota</taxon>
        <taxon>Metazoa</taxon>
        <taxon>Cnidaria</taxon>
        <taxon>Anthozoa</taxon>
        <taxon>Hexacorallia</taxon>
        <taxon>Scleractinia</taxon>
        <taxon>Astrocoeniina</taxon>
        <taxon>Acroporidae</taxon>
        <taxon>Acropora</taxon>
    </lineage>
</organism>
<feature type="transmembrane region" description="Helical" evidence="2">
    <location>
        <begin position="519"/>
        <end position="536"/>
    </location>
</feature>
<feature type="region of interest" description="Disordered" evidence="1">
    <location>
        <begin position="425"/>
        <end position="474"/>
    </location>
</feature>
<dbReference type="PANTHER" id="PTHR11319:SF35">
    <property type="entry name" value="OUTER MEMBRANE PROTEIN PMPC-RELATED"/>
    <property type="match status" value="1"/>
</dbReference>
<keyword evidence="2" id="KW-0812">Transmembrane</keyword>
<feature type="transmembrane region" description="Helical" evidence="2">
    <location>
        <begin position="215"/>
        <end position="239"/>
    </location>
</feature>
<feature type="transmembrane region" description="Helical" evidence="2">
    <location>
        <begin position="548"/>
        <end position="566"/>
    </location>
</feature>
<protein>
    <recommendedName>
        <fullName evidence="5">Tyrosine-protein kinase ephrin type A/B receptor-like domain-containing protein</fullName>
    </recommendedName>
</protein>
<evidence type="ECO:0008006" key="5">
    <source>
        <dbReference type="Google" id="ProtNLM"/>
    </source>
</evidence>
<keyword evidence="2" id="KW-0472">Membrane</keyword>